<protein>
    <submittedName>
        <fullName evidence="1">Uncharacterized protein</fullName>
    </submittedName>
</protein>
<name>A0ACC2WA66_9TREE</name>
<evidence type="ECO:0000313" key="2">
    <source>
        <dbReference type="Proteomes" id="UP001230649"/>
    </source>
</evidence>
<evidence type="ECO:0000313" key="1">
    <source>
        <dbReference type="EMBL" id="KAJ9108318.1"/>
    </source>
</evidence>
<comment type="caution">
    <text evidence="1">The sequence shown here is derived from an EMBL/GenBank/DDBJ whole genome shotgun (WGS) entry which is preliminary data.</text>
</comment>
<sequence>MSGKEFKIVLAGEFGSGRTSFISRFNDAKKNKSKVGALKAEIFPLTLYTSAGTVLLNVYDSTLHAKGGLPDQGFFRTADACILFFDTTNEASYKNIEKWHEAFTTANGRKGSAPLPIIVAGTKIDNVKGREVQPKDVEWPKKKGLEYREISSKANFGVKELVLDLLKGLLGDGTQLTDTVDLAAADATVDEAAAEKAMKDYNDA</sequence>
<organism evidence="1 2">
    <name type="scientific">Naganishia adeliensis</name>
    <dbReference type="NCBI Taxonomy" id="92952"/>
    <lineage>
        <taxon>Eukaryota</taxon>
        <taxon>Fungi</taxon>
        <taxon>Dikarya</taxon>
        <taxon>Basidiomycota</taxon>
        <taxon>Agaricomycotina</taxon>
        <taxon>Tremellomycetes</taxon>
        <taxon>Filobasidiales</taxon>
        <taxon>Filobasidiaceae</taxon>
        <taxon>Naganishia</taxon>
    </lineage>
</organism>
<gene>
    <name evidence="1" type="ORF">QFC20_003479</name>
</gene>
<accession>A0ACC2WA66</accession>
<keyword evidence="2" id="KW-1185">Reference proteome</keyword>
<dbReference type="Proteomes" id="UP001230649">
    <property type="component" value="Unassembled WGS sequence"/>
</dbReference>
<proteinExistence type="predicted"/>
<reference evidence="1" key="1">
    <citation type="submission" date="2023-04" db="EMBL/GenBank/DDBJ databases">
        <title>Draft Genome sequencing of Naganishia species isolated from polar environments using Oxford Nanopore Technology.</title>
        <authorList>
            <person name="Leo P."/>
            <person name="Venkateswaran K."/>
        </authorList>
    </citation>
    <scope>NUCLEOTIDE SEQUENCE</scope>
    <source>
        <strain evidence="1">MNA-CCFEE 5262</strain>
    </source>
</reference>
<dbReference type="EMBL" id="JASBWS010000032">
    <property type="protein sequence ID" value="KAJ9108318.1"/>
    <property type="molecule type" value="Genomic_DNA"/>
</dbReference>